<gene>
    <name evidence="10" type="ORF">Q5P01_017675</name>
</gene>
<evidence type="ECO:0000256" key="5">
    <source>
        <dbReference type="ARBA" id="ARBA00022741"/>
    </source>
</evidence>
<keyword evidence="5" id="KW-0547">Nucleotide-binding</keyword>
<evidence type="ECO:0000256" key="2">
    <source>
        <dbReference type="ARBA" id="ARBA00004496"/>
    </source>
</evidence>
<organism evidence="10 11">
    <name type="scientific">Channa striata</name>
    <name type="common">Snakehead murrel</name>
    <name type="synonym">Ophicephalus striatus</name>
    <dbReference type="NCBI Taxonomy" id="64152"/>
    <lineage>
        <taxon>Eukaryota</taxon>
        <taxon>Metazoa</taxon>
        <taxon>Chordata</taxon>
        <taxon>Craniata</taxon>
        <taxon>Vertebrata</taxon>
        <taxon>Euteleostomi</taxon>
        <taxon>Actinopterygii</taxon>
        <taxon>Neopterygii</taxon>
        <taxon>Teleostei</taxon>
        <taxon>Neoteleostei</taxon>
        <taxon>Acanthomorphata</taxon>
        <taxon>Anabantaria</taxon>
        <taxon>Anabantiformes</taxon>
        <taxon>Channoidei</taxon>
        <taxon>Channidae</taxon>
        <taxon>Channa</taxon>
    </lineage>
</organism>
<dbReference type="GO" id="GO:0005634">
    <property type="term" value="C:nucleus"/>
    <property type="evidence" value="ECO:0007669"/>
    <property type="project" value="UniProtKB-SubCell"/>
</dbReference>
<name>A0AA88MDX6_CHASR</name>
<keyword evidence="6" id="KW-0342">GTP-binding</keyword>
<keyword evidence="7" id="KW-0539">Nucleus</keyword>
<dbReference type="InterPro" id="IPR027417">
    <property type="entry name" value="P-loop_NTPase"/>
</dbReference>
<dbReference type="GO" id="GO:0005525">
    <property type="term" value="F:GTP binding"/>
    <property type="evidence" value="ECO:0007669"/>
    <property type="project" value="UniProtKB-KW"/>
</dbReference>
<dbReference type="Pfam" id="PF25974">
    <property type="entry name" value="URGCP_9th"/>
    <property type="match status" value="1"/>
</dbReference>
<evidence type="ECO:0000256" key="4">
    <source>
        <dbReference type="ARBA" id="ARBA00022490"/>
    </source>
</evidence>
<evidence type="ECO:0000313" key="11">
    <source>
        <dbReference type="Proteomes" id="UP001187415"/>
    </source>
</evidence>
<dbReference type="InterPro" id="IPR030383">
    <property type="entry name" value="G_VLIG_dom"/>
</dbReference>
<dbReference type="EMBL" id="JAUPFM010000013">
    <property type="protein sequence ID" value="KAK2833786.1"/>
    <property type="molecule type" value="Genomic_DNA"/>
</dbReference>
<comment type="caution">
    <text evidence="10">The sequence shown here is derived from an EMBL/GenBank/DDBJ whole genome shotgun (WGS) entry which is preliminary data.</text>
</comment>
<dbReference type="GO" id="GO:0005737">
    <property type="term" value="C:cytoplasm"/>
    <property type="evidence" value="ECO:0007669"/>
    <property type="project" value="UniProtKB-SubCell"/>
</dbReference>
<evidence type="ECO:0000256" key="7">
    <source>
        <dbReference type="ARBA" id="ARBA00023242"/>
    </source>
</evidence>
<evidence type="ECO:0000256" key="1">
    <source>
        <dbReference type="ARBA" id="ARBA00004123"/>
    </source>
</evidence>
<proteinExistence type="inferred from homology"/>
<comment type="subcellular location">
    <subcellularLocation>
        <location evidence="2">Cytoplasm</location>
    </subcellularLocation>
    <subcellularLocation>
        <location evidence="1">Nucleus</location>
    </subcellularLocation>
</comment>
<dbReference type="InterPro" id="IPR058641">
    <property type="entry name" value="GVIN1_dom"/>
</dbReference>
<evidence type="ECO:0000313" key="10">
    <source>
        <dbReference type="EMBL" id="KAK2833786.1"/>
    </source>
</evidence>
<accession>A0AA88MDX6</accession>
<feature type="domain" description="VLIG-type G" evidence="9">
    <location>
        <begin position="999"/>
        <end position="1240"/>
    </location>
</feature>
<evidence type="ECO:0000259" key="9">
    <source>
        <dbReference type="PROSITE" id="PS51717"/>
    </source>
</evidence>
<dbReference type="PANTHER" id="PTHR22796">
    <property type="entry name" value="URG4-RELATED"/>
    <property type="match status" value="1"/>
</dbReference>
<dbReference type="Gene3D" id="3.40.50.300">
    <property type="entry name" value="P-loop containing nucleotide triphosphate hydrolases"/>
    <property type="match status" value="2"/>
</dbReference>
<dbReference type="PROSITE" id="PS51717">
    <property type="entry name" value="G_VLIG"/>
    <property type="match status" value="1"/>
</dbReference>
<feature type="compositionally biased region" description="Basic and acidic residues" evidence="8">
    <location>
        <begin position="289"/>
        <end position="304"/>
    </location>
</feature>
<comment type="similarity">
    <text evidence="3">Belongs to the TRAFAC class dynamin-like GTPase superfamily. Very large inducible GTPase (VLIG) family.</text>
</comment>
<dbReference type="Pfam" id="PF25496">
    <property type="entry name" value="URGCP"/>
    <property type="match status" value="1"/>
</dbReference>
<dbReference type="Proteomes" id="UP001187415">
    <property type="component" value="Unassembled WGS sequence"/>
</dbReference>
<feature type="compositionally biased region" description="Basic and acidic residues" evidence="8">
    <location>
        <begin position="57"/>
        <end position="76"/>
    </location>
</feature>
<evidence type="ECO:0000256" key="8">
    <source>
        <dbReference type="SAM" id="MobiDB-lite"/>
    </source>
</evidence>
<feature type="region of interest" description="Disordered" evidence="8">
    <location>
        <begin position="1"/>
        <end position="100"/>
    </location>
</feature>
<sequence length="1346" mass="152723">MEMGSHEITATTRKELEIKSVTASMADSKEDLENRKVKTKQNDESREASGIRSSPCFDEKDLRLKTEETNDGKEVNTEDNNYVAEQSAEESEPMTDTSPISQCVSTDISKMMPELALVLIGDTNSIEVGPENLLLDHDTQINVGQFSSRLYDLCGRKISVINLLGLKETEKFPVNQGIHAFLLLVPNGRHNSRYTLGLQWLETSFGKSSLSYLLTVVTHRSDENSESALTELKANSSFNEKRCHTCTRSMKDGSEIIDLLEKIDVMVSENDPQVLLVDYNSELVDDENKDQKEDLKHNPYKEEQTDPLAPQQNQTANDVEESAAETGVRAKAANEPGVENSEKKNSKSLGEKSKIKTSAPADSSKKGTFVMDMSGKIYEQPVKISQEINRKNQYQRETETLFSRLHLQDKVQQNLSLADFLKMSPPVKQDHETSEKDLAHTFLQRLMMLDYRAIYIPVKQEKSKPVSESNTVDTDDDDFDALFSTSKDTDDIKHIHIHPMDVQMAVYHCSDSFLKQNMITKLSQCQYALPLLVPDPVTMDIECPLWIFRQIIKTWKITQSKDDSNIVTMKNMPICKAQTPMVSFFRLGSLSVSKSQLMNTLINERHSTFFHRNCPGSTKSRHLMDGVAEIAWYCPAGKPNDAFTDCTAFCNLHGDALLVEKQRDILTEKSSVNVVLVPTLEKSDKNTTVITSLYKSQKPLIILVGDNDCDAVPIKQGKYKMGLKDKSQSDVSEELKRIIVGILSGPHQSFQLETMADVSGIRVDEDDTVCQKGKSAAAKIVKLFQGMDISKIKDQFLPCQGELWHNWCKINRELYHLKGNNEEEKCKKEENLIRIPRDQCAASCSELMKLFIENLSSLTTTEKQYFLKWTQILIDALSTDDLSSILQSYDEKWSEVLALKKKHDKSDLLQIKQSELEEMSKKLQSATFGLEHIFREMGQIYEAQKVTNMVQTDWSKFPELAAELMISGHPMELMDGDAGYVPLTWISSLLDEVVRKLGDQRVFVLSVLGVQSSGKSTMLNAMFGLQFAVSAVRCTKGAFMQLVRLSEEMKEDFQFHYVLVVDTEGLRALELAGNTTLHRDNEMATFVVGLGNMTLINIFGENPADVQDVLQIVVQAFMRMKQVQLSPSCVFVHQNVSDVASAEKNMDGKRRLQEKLDQMTQLAAKEEVCDAECFSDVIAFDVQKDVKYFAQLWEGSPPMAPPNPGYSESVQELKKIILSKASQSAGINLSHFKTKIQDLWNALMNENFVFSFKNTLEIAVYRKLEVQYGNWTWALRSNLLTIENQLYTRIESGGIDKVEISYINKEMRKTYEEIKENMTTYFEDDRDKVQWRGRFEQKSRSFMMNR</sequence>
<dbReference type="SUPFAM" id="SSF52540">
    <property type="entry name" value="P-loop containing nucleoside triphosphate hydrolases"/>
    <property type="match status" value="1"/>
</dbReference>
<dbReference type="PANTHER" id="PTHR22796:SF6">
    <property type="entry name" value="INTERFERON-INDUCED VERY LARGE GTPASE 1-RELATED"/>
    <property type="match status" value="1"/>
</dbReference>
<evidence type="ECO:0000256" key="3">
    <source>
        <dbReference type="ARBA" id="ARBA00006828"/>
    </source>
</evidence>
<feature type="compositionally biased region" description="Basic and acidic residues" evidence="8">
    <location>
        <begin position="340"/>
        <end position="354"/>
    </location>
</feature>
<keyword evidence="4" id="KW-0963">Cytoplasm</keyword>
<reference evidence="10" key="1">
    <citation type="submission" date="2023-07" db="EMBL/GenBank/DDBJ databases">
        <title>Chromosome-level Genome Assembly of Striped Snakehead (Channa striata).</title>
        <authorList>
            <person name="Liu H."/>
        </authorList>
    </citation>
    <scope>NUCLEOTIDE SEQUENCE</scope>
    <source>
        <strain evidence="10">Gz</strain>
        <tissue evidence="10">Muscle</tissue>
    </source>
</reference>
<dbReference type="InterPro" id="IPR057365">
    <property type="entry name" value="URGCP"/>
</dbReference>
<dbReference type="Pfam" id="PF25683">
    <property type="entry name" value="URGCP_GTPase"/>
    <property type="match status" value="1"/>
</dbReference>
<evidence type="ECO:0000256" key="6">
    <source>
        <dbReference type="ARBA" id="ARBA00023134"/>
    </source>
</evidence>
<keyword evidence="11" id="KW-1185">Reference proteome</keyword>
<protein>
    <recommendedName>
        <fullName evidence="9">VLIG-type G domain-containing protein</fullName>
    </recommendedName>
</protein>
<feature type="region of interest" description="Disordered" evidence="8">
    <location>
        <begin position="285"/>
        <end position="367"/>
    </location>
</feature>
<feature type="compositionally biased region" description="Basic and acidic residues" evidence="8">
    <location>
        <begin position="27"/>
        <end position="49"/>
    </location>
</feature>